<dbReference type="Proteomes" id="UP000654257">
    <property type="component" value="Unassembled WGS sequence"/>
</dbReference>
<reference evidence="14" key="1">
    <citation type="journal article" date="2014" name="Int. J. Syst. Evol. Microbiol.">
        <title>Complete genome sequence of Corynebacterium casei LMG S-19264T (=DSM 44701T), isolated from a smear-ripened cheese.</title>
        <authorList>
            <consortium name="US DOE Joint Genome Institute (JGI-PGF)"/>
            <person name="Walter F."/>
            <person name="Albersmeier A."/>
            <person name="Kalinowski J."/>
            <person name="Ruckert C."/>
        </authorList>
    </citation>
    <scope>NUCLEOTIDE SEQUENCE</scope>
    <source>
        <strain evidence="14">CCM 7905</strain>
    </source>
</reference>
<dbReference type="PANTHER" id="PTHR31528">
    <property type="entry name" value="4-AMINO-5-HYDROXYMETHYL-2-METHYLPYRIMIDINE PHOSPHATE SYNTHASE THI11-RELATED"/>
    <property type="match status" value="1"/>
</dbReference>
<dbReference type="InterPro" id="IPR015168">
    <property type="entry name" value="SsuA/THI5"/>
</dbReference>
<keyword evidence="9" id="KW-0408">Iron</keyword>
<comment type="subunit">
    <text evidence="4">Homodimer.</text>
</comment>
<reference evidence="14" key="2">
    <citation type="submission" date="2020-09" db="EMBL/GenBank/DDBJ databases">
        <authorList>
            <person name="Sun Q."/>
            <person name="Sedlacek I."/>
        </authorList>
    </citation>
    <scope>NUCLEOTIDE SEQUENCE</scope>
    <source>
        <strain evidence="14">CCM 7905</strain>
    </source>
</reference>
<evidence type="ECO:0000256" key="8">
    <source>
        <dbReference type="ARBA" id="ARBA00022977"/>
    </source>
</evidence>
<dbReference type="Pfam" id="PF09084">
    <property type="entry name" value="NMT1"/>
    <property type="match status" value="1"/>
</dbReference>
<evidence type="ECO:0000313" key="14">
    <source>
        <dbReference type="EMBL" id="GGG00453.1"/>
    </source>
</evidence>
<accession>A0A917FTI5</accession>
<dbReference type="GO" id="GO:0009228">
    <property type="term" value="P:thiamine biosynthetic process"/>
    <property type="evidence" value="ECO:0007669"/>
    <property type="project" value="UniProtKB-KW"/>
</dbReference>
<evidence type="ECO:0000256" key="12">
    <source>
        <dbReference type="SAM" id="SignalP"/>
    </source>
</evidence>
<organism evidence="14 15">
    <name type="scientific">Rhodococcoides trifolii</name>
    <dbReference type="NCBI Taxonomy" id="908250"/>
    <lineage>
        <taxon>Bacteria</taxon>
        <taxon>Bacillati</taxon>
        <taxon>Actinomycetota</taxon>
        <taxon>Actinomycetes</taxon>
        <taxon>Mycobacteriales</taxon>
        <taxon>Nocardiaceae</taxon>
        <taxon>Rhodococcoides</taxon>
    </lineage>
</organism>
<keyword evidence="5 14" id="KW-0808">Transferase</keyword>
<sequence>MKKLIALAAAVTMALTGCAASDSASPDTIDFALDWTPNTNHTGLFVAQQEGFFADAGLTVNVLPYNNTSPDTLVDSGNAEFGISFQSSATFARAAGARTVSVLAPLQHWATGIGVRADRADITSPKDLSGKTYAGFGDAGEDATLKQVIANDGGSGDFETVVLGTSAYEAVYNGQADFTVSYDAWEGLEAQRAGTPMKYFQYTDFGFPDAYAIVVNGNEQWLAEHPDEARKFVQALQKGYQFAADNPDEAAQDLIDANPGAFTDEDLVHESQKVLAEKYMLDADGRVGTQTLQQWTGYSDFLYKAGVLTDQSGAPLTAEPDWSTYFTDDYLATD</sequence>
<keyword evidence="8" id="KW-0784">Thiamine biosynthesis</keyword>
<evidence type="ECO:0000256" key="10">
    <source>
        <dbReference type="ARBA" id="ARBA00033171"/>
    </source>
</evidence>
<dbReference type="EMBL" id="BMCU01000001">
    <property type="protein sequence ID" value="GGG00453.1"/>
    <property type="molecule type" value="Genomic_DNA"/>
</dbReference>
<comment type="pathway">
    <text evidence="2">Cofactor biosynthesis; thiamine diphosphate biosynthesis.</text>
</comment>
<dbReference type="GO" id="GO:0016740">
    <property type="term" value="F:transferase activity"/>
    <property type="evidence" value="ECO:0007669"/>
    <property type="project" value="UniProtKB-KW"/>
</dbReference>
<evidence type="ECO:0000256" key="1">
    <source>
        <dbReference type="ARBA" id="ARBA00003469"/>
    </source>
</evidence>
<gene>
    <name evidence="14" type="ORF">GCM10007304_12990</name>
</gene>
<evidence type="ECO:0000256" key="7">
    <source>
        <dbReference type="ARBA" id="ARBA00022898"/>
    </source>
</evidence>
<evidence type="ECO:0000256" key="3">
    <source>
        <dbReference type="ARBA" id="ARBA00009406"/>
    </source>
</evidence>
<proteinExistence type="inferred from homology"/>
<keyword evidence="12" id="KW-0732">Signal</keyword>
<evidence type="ECO:0000313" key="15">
    <source>
        <dbReference type="Proteomes" id="UP000654257"/>
    </source>
</evidence>
<dbReference type="SUPFAM" id="SSF53850">
    <property type="entry name" value="Periplasmic binding protein-like II"/>
    <property type="match status" value="1"/>
</dbReference>
<comment type="caution">
    <text evidence="14">The sequence shown here is derived from an EMBL/GenBank/DDBJ whole genome shotgun (WGS) entry which is preliminary data.</text>
</comment>
<protein>
    <recommendedName>
        <fullName evidence="10">Thiamine pyrimidine synthase</fullName>
    </recommendedName>
</protein>
<name>A0A917FTI5_9NOCA</name>
<feature type="signal peptide" evidence="12">
    <location>
        <begin position="1"/>
        <end position="19"/>
    </location>
</feature>
<evidence type="ECO:0000256" key="5">
    <source>
        <dbReference type="ARBA" id="ARBA00022679"/>
    </source>
</evidence>
<comment type="catalytic activity">
    <reaction evidence="11">
        <text>N(6)-(pyridoxal phosphate)-L-lysyl-[4-amino-5-hydroxymethyl-2-methylpyrimidine phosphate synthase] + L-histidyl-[4-amino-5-hydroxymethyl-2-methylpyrimidine phosphate synthase] + 2 Fe(3+) + 4 H2O = L-lysyl-[4-amino-5-hydroxymethyl-2-methylpyrimidine phosphate synthase] + (2S)-2-amino-5-hydroxy-4-oxopentanoyl-[4-amino-5-hydroxymethyl-2-methylpyrimidine phosphate synthase] + 4-amino-2-methyl-5-(phosphooxymethyl)pyrimidine + 3-oxopropanoate + 2 Fe(2+) + 2 H(+)</text>
        <dbReference type="Rhea" id="RHEA:65756"/>
        <dbReference type="Rhea" id="RHEA-COMP:16892"/>
        <dbReference type="Rhea" id="RHEA-COMP:16893"/>
        <dbReference type="Rhea" id="RHEA-COMP:16894"/>
        <dbReference type="Rhea" id="RHEA-COMP:16895"/>
        <dbReference type="ChEBI" id="CHEBI:15377"/>
        <dbReference type="ChEBI" id="CHEBI:15378"/>
        <dbReference type="ChEBI" id="CHEBI:29033"/>
        <dbReference type="ChEBI" id="CHEBI:29034"/>
        <dbReference type="ChEBI" id="CHEBI:29969"/>
        <dbReference type="ChEBI" id="CHEBI:29979"/>
        <dbReference type="ChEBI" id="CHEBI:33190"/>
        <dbReference type="ChEBI" id="CHEBI:58354"/>
        <dbReference type="ChEBI" id="CHEBI:143915"/>
        <dbReference type="ChEBI" id="CHEBI:157692"/>
    </reaction>
    <physiologicalReaction direction="left-to-right" evidence="11">
        <dbReference type="Rhea" id="RHEA:65757"/>
    </physiologicalReaction>
</comment>
<dbReference type="GO" id="GO:0046872">
    <property type="term" value="F:metal ion binding"/>
    <property type="evidence" value="ECO:0007669"/>
    <property type="project" value="UniProtKB-KW"/>
</dbReference>
<evidence type="ECO:0000259" key="13">
    <source>
        <dbReference type="Pfam" id="PF09084"/>
    </source>
</evidence>
<dbReference type="PANTHER" id="PTHR31528:SF1">
    <property type="entry name" value="4-AMINO-5-HYDROXYMETHYL-2-METHYLPYRIMIDINE PHOSPHATE SYNTHASE THI11-RELATED"/>
    <property type="match status" value="1"/>
</dbReference>
<keyword evidence="6" id="KW-0479">Metal-binding</keyword>
<evidence type="ECO:0000256" key="6">
    <source>
        <dbReference type="ARBA" id="ARBA00022723"/>
    </source>
</evidence>
<keyword evidence="7" id="KW-0663">Pyridoxal phosphate</keyword>
<evidence type="ECO:0000256" key="9">
    <source>
        <dbReference type="ARBA" id="ARBA00023004"/>
    </source>
</evidence>
<dbReference type="Gene3D" id="3.40.190.10">
    <property type="entry name" value="Periplasmic binding protein-like II"/>
    <property type="match status" value="2"/>
</dbReference>
<dbReference type="PROSITE" id="PS51257">
    <property type="entry name" value="PROKAR_LIPOPROTEIN"/>
    <property type="match status" value="1"/>
</dbReference>
<dbReference type="AlphaFoldDB" id="A0A917FTI5"/>
<comment type="function">
    <text evidence="1">Responsible for the formation of the pyrimidine heterocycle in the thiamine biosynthesis pathway. Catalyzes the formation of hydroxymethylpyrimidine phosphate (HMP-P) from histidine and pyridoxal phosphate (PLP). The protein uses PLP and the active site histidine to form HMP-P, generating an inactive enzyme. The enzyme can only undergo a single turnover, which suggests it is a suicide enzyme.</text>
</comment>
<comment type="similarity">
    <text evidence="3">Belongs to the NMT1/THI5 family.</text>
</comment>
<evidence type="ECO:0000256" key="2">
    <source>
        <dbReference type="ARBA" id="ARBA00004948"/>
    </source>
</evidence>
<dbReference type="InterPro" id="IPR027939">
    <property type="entry name" value="NMT1/THI5"/>
</dbReference>
<evidence type="ECO:0000256" key="11">
    <source>
        <dbReference type="ARBA" id="ARBA00048179"/>
    </source>
</evidence>
<keyword evidence="15" id="KW-1185">Reference proteome</keyword>
<feature type="chain" id="PRO_5039379174" description="Thiamine pyrimidine synthase" evidence="12">
    <location>
        <begin position="20"/>
        <end position="334"/>
    </location>
</feature>
<evidence type="ECO:0000256" key="4">
    <source>
        <dbReference type="ARBA" id="ARBA00011738"/>
    </source>
</evidence>
<feature type="domain" description="SsuA/THI5-like" evidence="13">
    <location>
        <begin position="38"/>
        <end position="250"/>
    </location>
</feature>